<protein>
    <submittedName>
        <fullName evidence="1">(spotted green pufferfish) hypothetical protein</fullName>
    </submittedName>
</protein>
<dbReference type="EMBL" id="CAAE01003659">
    <property type="protein sequence ID" value="CAF87985.1"/>
    <property type="molecule type" value="Genomic_DNA"/>
</dbReference>
<gene>
    <name evidence="1" type="ORF">GSTENG00001071001</name>
</gene>
<dbReference type="AlphaFoldDB" id="Q4TGJ7"/>
<name>Q4TGJ7_TETNG</name>
<reference evidence="1" key="1">
    <citation type="journal article" date="2004" name="Nature">
        <title>Genome duplication in the teleost fish Tetraodon nigroviridis reveals the early vertebrate proto-karyotype.</title>
        <authorList>
            <person name="Jaillon O."/>
            <person name="Aury J.-M."/>
            <person name="Brunet F."/>
            <person name="Petit J.-L."/>
            <person name="Stange-Thomann N."/>
            <person name="Mauceli E."/>
            <person name="Bouneau L."/>
            <person name="Fischer C."/>
            <person name="Ozouf-Costaz C."/>
            <person name="Bernot A."/>
            <person name="Nicaud S."/>
            <person name="Jaffe D."/>
            <person name="Fisher S."/>
            <person name="Lutfalla G."/>
            <person name="Dossat C."/>
            <person name="Segurens B."/>
            <person name="Dasilva C."/>
            <person name="Salanoubat M."/>
            <person name="Levy M."/>
            <person name="Boudet N."/>
            <person name="Castellano S."/>
            <person name="Anthouard V."/>
            <person name="Jubin C."/>
            <person name="Castelli V."/>
            <person name="Katinka M."/>
            <person name="Vacherie B."/>
            <person name="Biemont C."/>
            <person name="Skalli Z."/>
            <person name="Cattolico L."/>
            <person name="Poulain J."/>
            <person name="De Berardinis V."/>
            <person name="Cruaud C."/>
            <person name="Duprat S."/>
            <person name="Brottier P."/>
            <person name="Coutanceau J.-P."/>
            <person name="Gouzy J."/>
            <person name="Parra G."/>
            <person name="Lardier G."/>
            <person name="Chapple C."/>
            <person name="McKernan K.J."/>
            <person name="McEwan P."/>
            <person name="Bosak S."/>
            <person name="Kellis M."/>
            <person name="Volff J.-N."/>
            <person name="Guigo R."/>
            <person name="Zody M.C."/>
            <person name="Mesirov J."/>
            <person name="Lindblad-Toh K."/>
            <person name="Birren B."/>
            <person name="Nusbaum C."/>
            <person name="Kahn D."/>
            <person name="Robinson-Rechavi M."/>
            <person name="Laudet V."/>
            <person name="Schachter V."/>
            <person name="Quetier F."/>
            <person name="Saurin W."/>
            <person name="Scarpelli C."/>
            <person name="Wincker P."/>
            <person name="Lander E.S."/>
            <person name="Weissenbach J."/>
            <person name="Roest Crollius H."/>
        </authorList>
    </citation>
    <scope>NUCLEOTIDE SEQUENCE [LARGE SCALE GENOMIC DNA]</scope>
</reference>
<dbReference type="InterPro" id="IPR011989">
    <property type="entry name" value="ARM-like"/>
</dbReference>
<accession>Q4TGJ7</accession>
<reference evidence="1" key="2">
    <citation type="submission" date="2004-02" db="EMBL/GenBank/DDBJ databases">
        <authorList>
            <consortium name="Genoscope"/>
            <consortium name="Whitehead Institute Centre for Genome Research"/>
        </authorList>
    </citation>
    <scope>NUCLEOTIDE SEQUENCE</scope>
</reference>
<evidence type="ECO:0000313" key="1">
    <source>
        <dbReference type="EMBL" id="CAF87985.1"/>
    </source>
</evidence>
<dbReference type="Gene3D" id="1.25.10.10">
    <property type="entry name" value="Leucine-rich Repeat Variant"/>
    <property type="match status" value="1"/>
</dbReference>
<sequence>IHRESFPNDLQFTILMRFTVDQTQTPNLKVNFVIVCACVHVCATYELRVCADVNERHGAGGSGTVCLCYLPAHSPHLNSHRSQAVIGQRLDCFLLSALVVPFETSSSCCSSVLSSCTCLSLLLFPPSWIICSVFHTVHSLEMSGNLHNFFHSLAVRSNGHYFPLFSTSPGEIS</sequence>
<proteinExistence type="predicted"/>
<feature type="non-terminal residue" evidence="1">
    <location>
        <position position="1"/>
    </location>
</feature>
<organism evidence="1">
    <name type="scientific">Tetraodon nigroviridis</name>
    <name type="common">Spotted green pufferfish</name>
    <name type="synonym">Chelonodon nigroviridis</name>
    <dbReference type="NCBI Taxonomy" id="99883"/>
    <lineage>
        <taxon>Eukaryota</taxon>
        <taxon>Metazoa</taxon>
        <taxon>Chordata</taxon>
        <taxon>Craniata</taxon>
        <taxon>Vertebrata</taxon>
        <taxon>Euteleostomi</taxon>
        <taxon>Actinopterygii</taxon>
        <taxon>Neopterygii</taxon>
        <taxon>Teleostei</taxon>
        <taxon>Neoteleostei</taxon>
        <taxon>Acanthomorphata</taxon>
        <taxon>Eupercaria</taxon>
        <taxon>Tetraodontiformes</taxon>
        <taxon>Tetradontoidea</taxon>
        <taxon>Tetraodontidae</taxon>
        <taxon>Tetraodon</taxon>
    </lineage>
</organism>
<dbReference type="OrthoDB" id="46159at2759"/>
<dbReference type="KEGG" id="tng:GSTEN00001071G001"/>
<comment type="caution">
    <text evidence="1">The sequence shown here is derived from an EMBL/GenBank/DDBJ whole genome shotgun (WGS) entry which is preliminary data.</text>
</comment>